<dbReference type="EMBL" id="SUPL01000004">
    <property type="protein sequence ID" value="TJY35935.1"/>
    <property type="molecule type" value="Genomic_DNA"/>
</dbReference>
<protein>
    <submittedName>
        <fullName evidence="3">Lipocalin-like domain-containing protein</fullName>
    </submittedName>
</protein>
<feature type="signal peptide" evidence="1">
    <location>
        <begin position="1"/>
        <end position="18"/>
    </location>
</feature>
<proteinExistence type="predicted"/>
<sequence>MKKIIVLNVMLFSLISFAQTNNVKKTDSFIGSWSLVSITNIYQNGTKVQPYGEQPDGLLIFDEHGNYAIQILKKNRPLIASGNKNTSTPEENAEIVKGFNAHYGYYFIDTGTKTISFNVLHASFPNWENKVQKRTYSYNNDVLKYIVTNTTQGGKSVVAEVVWKRRVFN</sequence>
<keyword evidence="4" id="KW-1185">Reference proteome</keyword>
<accession>A0A4U0EVN2</accession>
<evidence type="ECO:0000256" key="1">
    <source>
        <dbReference type="SAM" id="SignalP"/>
    </source>
</evidence>
<name>A0A4U0EVN2_9FLAO</name>
<dbReference type="RefSeq" id="WP_136843125.1">
    <property type="nucleotide sequence ID" value="NZ_SUPL01000004.1"/>
</dbReference>
<dbReference type="Proteomes" id="UP000307657">
    <property type="component" value="Unassembled WGS sequence"/>
</dbReference>
<evidence type="ECO:0000313" key="3">
    <source>
        <dbReference type="EMBL" id="TJY35935.1"/>
    </source>
</evidence>
<dbReference type="OrthoDB" id="118834at2"/>
<comment type="caution">
    <text evidence="3">The sequence shown here is derived from an EMBL/GenBank/DDBJ whole genome shotgun (WGS) entry which is preliminary data.</text>
</comment>
<evidence type="ECO:0000313" key="4">
    <source>
        <dbReference type="Proteomes" id="UP000307657"/>
    </source>
</evidence>
<feature type="domain" description="Lipocalin-like" evidence="2">
    <location>
        <begin position="30"/>
        <end position="165"/>
    </location>
</feature>
<dbReference type="Pfam" id="PF13924">
    <property type="entry name" value="Lipocalin_5"/>
    <property type="match status" value="1"/>
</dbReference>
<evidence type="ECO:0000259" key="2">
    <source>
        <dbReference type="Pfam" id="PF13924"/>
    </source>
</evidence>
<dbReference type="AlphaFoldDB" id="A0A4U0EVN2"/>
<feature type="chain" id="PRO_5020896893" evidence="1">
    <location>
        <begin position="19"/>
        <end position="169"/>
    </location>
</feature>
<keyword evidence="1" id="KW-0732">Signal</keyword>
<dbReference type="InterPro" id="IPR024311">
    <property type="entry name" value="Lipocalin-like"/>
</dbReference>
<organism evidence="3 4">
    <name type="scientific">Pontimicrobium aquaticum</name>
    <dbReference type="NCBI Taxonomy" id="2565367"/>
    <lineage>
        <taxon>Bacteria</taxon>
        <taxon>Pseudomonadati</taxon>
        <taxon>Bacteroidota</taxon>
        <taxon>Flavobacteriia</taxon>
        <taxon>Flavobacteriales</taxon>
        <taxon>Flavobacteriaceae</taxon>
        <taxon>Pontimicrobium</taxon>
    </lineage>
</organism>
<gene>
    <name evidence="3" type="ORF">E5167_08720</name>
</gene>
<reference evidence="3 4" key="1">
    <citation type="submission" date="2019-04" db="EMBL/GenBank/DDBJ databases">
        <title>Lacinutrix sp. nov., isolated from marine water.</title>
        <authorList>
            <person name="Kim W."/>
        </authorList>
    </citation>
    <scope>NUCLEOTIDE SEQUENCE [LARGE SCALE GENOMIC DNA]</scope>
    <source>
        <strain evidence="3 4">CAU 1491</strain>
    </source>
</reference>